<keyword evidence="1" id="KW-0812">Transmembrane</keyword>
<feature type="transmembrane region" description="Helical" evidence="1">
    <location>
        <begin position="109"/>
        <end position="127"/>
    </location>
</feature>
<dbReference type="PANTHER" id="PTHR42709:SF11">
    <property type="entry name" value="DEDA FAMILY PROTEIN"/>
    <property type="match status" value="1"/>
</dbReference>
<dbReference type="RefSeq" id="WP_082885150.1">
    <property type="nucleotide sequence ID" value="NZ_LVEM01000005.1"/>
</dbReference>
<dbReference type="GO" id="GO:0005886">
    <property type="term" value="C:plasma membrane"/>
    <property type="evidence" value="ECO:0007669"/>
    <property type="project" value="TreeGrafter"/>
</dbReference>
<evidence type="ECO:0000256" key="1">
    <source>
        <dbReference type="SAM" id="Phobius"/>
    </source>
</evidence>
<comment type="caution">
    <text evidence="2">The sequence shown here is derived from an EMBL/GenBank/DDBJ whole genome shotgun (WGS) entry which is preliminary data.</text>
</comment>
<organism evidence="2 3">
    <name type="scientific">Bradyrhizobium stylosanthis</name>
    <dbReference type="NCBI Taxonomy" id="1803665"/>
    <lineage>
        <taxon>Bacteria</taxon>
        <taxon>Pseudomonadati</taxon>
        <taxon>Pseudomonadota</taxon>
        <taxon>Alphaproteobacteria</taxon>
        <taxon>Hyphomicrobiales</taxon>
        <taxon>Nitrobacteraceae</taxon>
        <taxon>Bradyrhizobium</taxon>
    </lineage>
</organism>
<evidence type="ECO:0000313" key="2">
    <source>
        <dbReference type="EMBL" id="TWA95943.1"/>
    </source>
</evidence>
<dbReference type="Proteomes" id="UP000319949">
    <property type="component" value="Unassembled WGS sequence"/>
</dbReference>
<protein>
    <submittedName>
        <fullName evidence="2">Membrane protein YqaA with SNARE-associated domain</fullName>
    </submittedName>
</protein>
<reference evidence="2 3" key="1">
    <citation type="submission" date="2019-06" db="EMBL/GenBank/DDBJ databases">
        <title>Genomic Encyclopedia of Type Strains, Phase IV (KMG-V): Genome sequencing to study the core and pangenomes of soil and plant-associated prokaryotes.</title>
        <authorList>
            <person name="Whitman W."/>
        </authorList>
    </citation>
    <scope>NUCLEOTIDE SEQUENCE [LARGE SCALE GENOMIC DNA]</scope>
    <source>
        <strain evidence="2 3">BR 510</strain>
    </source>
</reference>
<feature type="transmembrane region" description="Helical" evidence="1">
    <location>
        <begin position="139"/>
        <end position="166"/>
    </location>
</feature>
<gene>
    <name evidence="2" type="ORF">FBZ96_107133</name>
</gene>
<sequence>MVLHRGAMLKRIYDWCIDAAHKPYALWIMGAVAFAESSFFPVPPDVMLIPMSLARPQRAWVYAAVCTVTSVLGGLLGYAIGALLFDSVGHWLIQAYGLGDKVDAFRASYAEWGAVIILLKGLTPIPYKLVTITSGFAGYNLILFILCSIVARGGRFFIVAILLNRYGDWIRHKLEEHLGLWVTLGAVVLVLGFVVAVKLI</sequence>
<keyword evidence="1" id="KW-1133">Transmembrane helix</keyword>
<name>A0A560DFR5_9BRAD</name>
<dbReference type="AlphaFoldDB" id="A0A560DFR5"/>
<keyword evidence="1" id="KW-0472">Membrane</keyword>
<dbReference type="EMBL" id="VITK01000007">
    <property type="protein sequence ID" value="TWA95943.1"/>
    <property type="molecule type" value="Genomic_DNA"/>
</dbReference>
<dbReference type="STRING" id="1803665.GCA_001641335_07111"/>
<keyword evidence="3" id="KW-1185">Reference proteome</keyword>
<proteinExistence type="predicted"/>
<feature type="transmembrane region" description="Helical" evidence="1">
    <location>
        <begin position="178"/>
        <end position="197"/>
    </location>
</feature>
<accession>A0A560DFR5</accession>
<feature type="transmembrane region" description="Helical" evidence="1">
    <location>
        <begin position="60"/>
        <end position="88"/>
    </location>
</feature>
<evidence type="ECO:0000313" key="3">
    <source>
        <dbReference type="Proteomes" id="UP000319949"/>
    </source>
</evidence>
<dbReference type="PANTHER" id="PTHR42709">
    <property type="entry name" value="ALKALINE PHOSPHATASE LIKE PROTEIN"/>
    <property type="match status" value="1"/>
</dbReference>
<dbReference type="InterPro" id="IPR051311">
    <property type="entry name" value="DedA_domain"/>
</dbReference>